<dbReference type="AlphaFoldDB" id="A0A9D4U2P3"/>
<evidence type="ECO:0000313" key="1">
    <source>
        <dbReference type="EMBL" id="KAI5060501.1"/>
    </source>
</evidence>
<protein>
    <submittedName>
        <fullName evidence="1">Uncharacterized protein</fullName>
    </submittedName>
</protein>
<reference evidence="1" key="1">
    <citation type="submission" date="2021-01" db="EMBL/GenBank/DDBJ databases">
        <title>Adiantum capillus-veneris genome.</title>
        <authorList>
            <person name="Fang Y."/>
            <person name="Liao Q."/>
        </authorList>
    </citation>
    <scope>NUCLEOTIDE SEQUENCE</scope>
    <source>
        <strain evidence="1">H3</strain>
        <tissue evidence="1">Leaf</tissue>
    </source>
</reference>
<gene>
    <name evidence="1" type="ORF">GOP47_0024921</name>
</gene>
<proteinExistence type="predicted"/>
<dbReference type="EMBL" id="JABFUD020000024">
    <property type="protein sequence ID" value="KAI5060501.1"/>
    <property type="molecule type" value="Genomic_DNA"/>
</dbReference>
<dbReference type="Proteomes" id="UP000886520">
    <property type="component" value="Chromosome 24"/>
</dbReference>
<organism evidence="1 2">
    <name type="scientific">Adiantum capillus-veneris</name>
    <name type="common">Maidenhair fern</name>
    <dbReference type="NCBI Taxonomy" id="13818"/>
    <lineage>
        <taxon>Eukaryota</taxon>
        <taxon>Viridiplantae</taxon>
        <taxon>Streptophyta</taxon>
        <taxon>Embryophyta</taxon>
        <taxon>Tracheophyta</taxon>
        <taxon>Polypodiopsida</taxon>
        <taxon>Polypodiidae</taxon>
        <taxon>Polypodiales</taxon>
        <taxon>Pteridineae</taxon>
        <taxon>Pteridaceae</taxon>
        <taxon>Vittarioideae</taxon>
        <taxon>Adiantum</taxon>
    </lineage>
</organism>
<comment type="caution">
    <text evidence="1">The sequence shown here is derived from an EMBL/GenBank/DDBJ whole genome shotgun (WGS) entry which is preliminary data.</text>
</comment>
<sequence length="87" mass="9901">MEGVLGIFHLHVALGQEPKDWIETTSEEVGTGTRMLPQNVSRQRTQRSRELQSTRDGTGFLILLIREKEKSQGFFTVRGQRDVTPSM</sequence>
<accession>A0A9D4U2P3</accession>
<evidence type="ECO:0000313" key="2">
    <source>
        <dbReference type="Proteomes" id="UP000886520"/>
    </source>
</evidence>
<keyword evidence="2" id="KW-1185">Reference proteome</keyword>
<name>A0A9D4U2P3_ADICA</name>